<dbReference type="Pfam" id="PF10205">
    <property type="entry name" value="KLRAQ"/>
    <property type="match status" value="1"/>
</dbReference>
<dbReference type="OMA" id="LKAQHAV"/>
<dbReference type="SMART" id="SM01254">
    <property type="entry name" value="KLRAQ"/>
    <property type="match status" value="1"/>
</dbReference>
<keyword evidence="5" id="KW-1185">Reference proteome</keyword>
<accession>A0A168MT86</accession>
<feature type="coiled-coil region" evidence="1">
    <location>
        <begin position="492"/>
        <end position="561"/>
    </location>
</feature>
<dbReference type="Pfam" id="PF21636">
    <property type="entry name" value="PPP1R21_C"/>
    <property type="match status" value="1"/>
</dbReference>
<dbReference type="InterPro" id="IPR049372">
    <property type="entry name" value="PPP1R21_C"/>
</dbReference>
<feature type="compositionally biased region" description="Acidic residues" evidence="2">
    <location>
        <begin position="436"/>
        <end position="447"/>
    </location>
</feature>
<evidence type="ECO:0000313" key="4">
    <source>
        <dbReference type="EMBL" id="SAL99156.1"/>
    </source>
</evidence>
<dbReference type="PANTHER" id="PTHR21448:SF0">
    <property type="entry name" value="PROTEIN PHOSPHATASE 1 REGULATORY SUBUNIT 21"/>
    <property type="match status" value="1"/>
</dbReference>
<organism evidence="4">
    <name type="scientific">Absidia glauca</name>
    <name type="common">Pin mould</name>
    <dbReference type="NCBI Taxonomy" id="4829"/>
    <lineage>
        <taxon>Eukaryota</taxon>
        <taxon>Fungi</taxon>
        <taxon>Fungi incertae sedis</taxon>
        <taxon>Mucoromycota</taxon>
        <taxon>Mucoromycotina</taxon>
        <taxon>Mucoromycetes</taxon>
        <taxon>Mucorales</taxon>
        <taxon>Cunninghamellaceae</taxon>
        <taxon>Absidia</taxon>
    </lineage>
</organism>
<dbReference type="AlphaFoldDB" id="A0A168MT86"/>
<evidence type="ECO:0000259" key="3">
    <source>
        <dbReference type="SMART" id="SM01254"/>
    </source>
</evidence>
<dbReference type="EMBL" id="LT552482">
    <property type="protein sequence ID" value="SAL99156.1"/>
    <property type="molecule type" value="Genomic_DNA"/>
</dbReference>
<name>A0A168MT86_ABSGL</name>
<dbReference type="Proteomes" id="UP000078561">
    <property type="component" value="Unassembled WGS sequence"/>
</dbReference>
<dbReference type="STRING" id="4829.A0A168MT86"/>
<feature type="coiled-coil region" evidence="1">
    <location>
        <begin position="22"/>
        <end position="77"/>
    </location>
</feature>
<dbReference type="InParanoid" id="A0A168MT86"/>
<reference evidence="4" key="1">
    <citation type="submission" date="2016-04" db="EMBL/GenBank/DDBJ databases">
        <authorList>
            <person name="Evans L.H."/>
            <person name="Alamgir A."/>
            <person name="Owens N."/>
            <person name="Weber N.D."/>
            <person name="Virtaneva K."/>
            <person name="Barbian K."/>
            <person name="Babar A."/>
            <person name="Rosenke K."/>
        </authorList>
    </citation>
    <scope>NUCLEOTIDE SEQUENCE [LARGE SCALE GENOMIC DNA]</scope>
    <source>
        <strain evidence="4">CBS 101.48</strain>
    </source>
</reference>
<dbReference type="InterPro" id="IPR019343">
    <property type="entry name" value="PPP1R21_N"/>
</dbReference>
<evidence type="ECO:0000256" key="2">
    <source>
        <dbReference type="SAM" id="MobiDB-lite"/>
    </source>
</evidence>
<sequence>MTDSIIARHTQMNAGALLPASAEELALKYQTLFQEYSRLKAKHTVLKKAVKKERTENASLQGNVKEKEKELRKLQGQLDVLAFHNERLSKRIEAVQELDTKESHFSLLGGTIKKALEKSTQALDAASTDLAKKIEENEELHAELSEINHIYTANVKELYAQITTLEKRIGELQDERALLHSENSNQSSVLVKEKADLEKEIDRLQDELSTKARLVDEYQQDTSKEEQSAADLATITQLKTDLFNQSTTNEQHIKDLEKTIANLNATIQQLSEQQTEVTSARTAKLEQEVAELEATATQLRQETSAASERAETLEKEIADLQQTNTLLQQANDTLAFEKDALIKNNTSLRIETTGVVDQLTKEVQDKKQLLDDMEAKIGRLESQLDEQVSAGRSVSGLLLSPLYLNQQHQLVALRDQVASYEQASTKDSKENGNGSGDDDEEEDDDEPFIYPVPSAQDDTPTTTTLEATGNHATQDDGEALETLIQEREIKLKQYYESQMEQLTEELQMADSKAERFSSMVDTLREKLIKEEDEKKTLNEKIAQLKDQIVKEQELLSTTESSYQKQLDVLTEYTSVLQMQVNKST</sequence>
<evidence type="ECO:0000313" key="5">
    <source>
        <dbReference type="Proteomes" id="UP000078561"/>
    </source>
</evidence>
<evidence type="ECO:0000256" key="1">
    <source>
        <dbReference type="SAM" id="Coils"/>
    </source>
</evidence>
<keyword evidence="1" id="KW-0175">Coiled coil</keyword>
<dbReference type="GO" id="GO:0005769">
    <property type="term" value="C:early endosome"/>
    <property type="evidence" value="ECO:0007669"/>
    <property type="project" value="TreeGrafter"/>
</dbReference>
<gene>
    <name evidence="4" type="primary">ABSGL_04737.1 scaffold 5764</name>
</gene>
<dbReference type="PANTHER" id="PTHR21448">
    <property type="entry name" value="SMOOTH MUSCLE MYOSIN HEAVY CHAIN-RELATED"/>
    <property type="match status" value="1"/>
</dbReference>
<dbReference type="GO" id="GO:0016020">
    <property type="term" value="C:membrane"/>
    <property type="evidence" value="ECO:0007669"/>
    <property type="project" value="TreeGrafter"/>
</dbReference>
<dbReference type="InterPro" id="IPR040024">
    <property type="entry name" value="PPP1R21"/>
</dbReference>
<dbReference type="OrthoDB" id="5566667at2759"/>
<feature type="domain" description="Protein phosphatase 1 regulatory subunit 21 N-terminal" evidence="3">
    <location>
        <begin position="30"/>
        <end position="140"/>
    </location>
</feature>
<protein>
    <recommendedName>
        <fullName evidence="3">Protein phosphatase 1 regulatory subunit 21 N-terminal domain-containing protein</fullName>
    </recommendedName>
</protein>
<feature type="coiled-coil region" evidence="1">
    <location>
        <begin position="123"/>
        <end position="221"/>
    </location>
</feature>
<proteinExistence type="predicted"/>
<feature type="region of interest" description="Disordered" evidence="2">
    <location>
        <begin position="421"/>
        <end position="463"/>
    </location>
</feature>